<sequence>MVKNNNKICGPQSRKEVPWKINHKKIQHVSLKVLDLLELLHKNGMVNRGRSLKAPQRNINKEGIVVYEVSSLLNDEKRIYYEEQTKNILRSFKKKLP</sequence>
<dbReference type="AlphaFoldDB" id="A0A0F9N760"/>
<gene>
    <name evidence="1" type="ORF">LCGC14_0986250</name>
</gene>
<organism evidence="1">
    <name type="scientific">marine sediment metagenome</name>
    <dbReference type="NCBI Taxonomy" id="412755"/>
    <lineage>
        <taxon>unclassified sequences</taxon>
        <taxon>metagenomes</taxon>
        <taxon>ecological metagenomes</taxon>
    </lineage>
</organism>
<evidence type="ECO:0000313" key="1">
    <source>
        <dbReference type="EMBL" id="KKN15410.1"/>
    </source>
</evidence>
<reference evidence="1" key="1">
    <citation type="journal article" date="2015" name="Nature">
        <title>Complex archaea that bridge the gap between prokaryotes and eukaryotes.</title>
        <authorList>
            <person name="Spang A."/>
            <person name="Saw J.H."/>
            <person name="Jorgensen S.L."/>
            <person name="Zaremba-Niedzwiedzka K."/>
            <person name="Martijn J."/>
            <person name="Lind A.E."/>
            <person name="van Eijk R."/>
            <person name="Schleper C."/>
            <person name="Guy L."/>
            <person name="Ettema T.J."/>
        </authorList>
    </citation>
    <scope>NUCLEOTIDE SEQUENCE</scope>
</reference>
<comment type="caution">
    <text evidence="1">The sequence shown here is derived from an EMBL/GenBank/DDBJ whole genome shotgun (WGS) entry which is preliminary data.</text>
</comment>
<proteinExistence type="predicted"/>
<dbReference type="EMBL" id="LAZR01003715">
    <property type="protein sequence ID" value="KKN15410.1"/>
    <property type="molecule type" value="Genomic_DNA"/>
</dbReference>
<name>A0A0F9N760_9ZZZZ</name>
<protein>
    <submittedName>
        <fullName evidence="1">Uncharacterized protein</fullName>
    </submittedName>
</protein>
<accession>A0A0F9N760</accession>